<dbReference type="CDD" id="cd07834">
    <property type="entry name" value="STKc_MAPK"/>
    <property type="match status" value="1"/>
</dbReference>
<feature type="region of interest" description="Disordered" evidence="4">
    <location>
        <begin position="308"/>
        <end position="329"/>
    </location>
</feature>
<feature type="compositionally biased region" description="Low complexity" evidence="4">
    <location>
        <begin position="396"/>
        <end position="409"/>
    </location>
</feature>
<dbReference type="InterPro" id="IPR011009">
    <property type="entry name" value="Kinase-like_dom_sf"/>
</dbReference>
<feature type="compositionally biased region" description="Low complexity" evidence="4">
    <location>
        <begin position="362"/>
        <end position="376"/>
    </location>
</feature>
<dbReference type="Gene3D" id="3.30.200.20">
    <property type="entry name" value="Phosphorylase Kinase, domain 1"/>
    <property type="match status" value="1"/>
</dbReference>
<feature type="domain" description="Protein kinase" evidence="5">
    <location>
        <begin position="1"/>
        <end position="298"/>
    </location>
</feature>
<feature type="region of interest" description="Disordered" evidence="4">
    <location>
        <begin position="362"/>
        <end position="454"/>
    </location>
</feature>
<evidence type="ECO:0000256" key="1">
    <source>
        <dbReference type="ARBA" id="ARBA00022741"/>
    </source>
</evidence>
<dbReference type="InterPro" id="IPR008271">
    <property type="entry name" value="Ser/Thr_kinase_AS"/>
</dbReference>
<evidence type="ECO:0000259" key="5">
    <source>
        <dbReference type="PROSITE" id="PS50011"/>
    </source>
</evidence>
<dbReference type="Gene3D" id="1.10.510.10">
    <property type="entry name" value="Transferase(Phosphotransferase) domain 1"/>
    <property type="match status" value="1"/>
</dbReference>
<dbReference type="InterPro" id="IPR050117">
    <property type="entry name" value="MAPK"/>
</dbReference>
<dbReference type="SUPFAM" id="SSF56112">
    <property type="entry name" value="Protein kinase-like (PK-like)"/>
    <property type="match status" value="1"/>
</dbReference>
<name>A0ABQ6MG09_9STRA</name>
<dbReference type="PROSITE" id="PS00107">
    <property type="entry name" value="PROTEIN_KINASE_ATP"/>
    <property type="match status" value="1"/>
</dbReference>
<evidence type="ECO:0000256" key="2">
    <source>
        <dbReference type="ARBA" id="ARBA00022840"/>
    </source>
</evidence>
<dbReference type="PROSITE" id="PS00108">
    <property type="entry name" value="PROTEIN_KINASE_ST"/>
    <property type="match status" value="1"/>
</dbReference>
<dbReference type="SMART" id="SM00220">
    <property type="entry name" value="S_TKc"/>
    <property type="match status" value="1"/>
</dbReference>
<evidence type="ECO:0000313" key="7">
    <source>
        <dbReference type="Proteomes" id="UP001165060"/>
    </source>
</evidence>
<gene>
    <name evidence="6" type="ORF">TeGR_g9398</name>
</gene>
<proteinExistence type="predicted"/>
<reference evidence="6 7" key="1">
    <citation type="journal article" date="2023" name="Commun. Biol.">
        <title>Genome analysis of Parmales, the sister group of diatoms, reveals the evolutionary specialization of diatoms from phago-mixotrophs to photoautotrophs.</title>
        <authorList>
            <person name="Ban H."/>
            <person name="Sato S."/>
            <person name="Yoshikawa S."/>
            <person name="Yamada K."/>
            <person name="Nakamura Y."/>
            <person name="Ichinomiya M."/>
            <person name="Sato N."/>
            <person name="Blanc-Mathieu R."/>
            <person name="Endo H."/>
            <person name="Kuwata A."/>
            <person name="Ogata H."/>
        </authorList>
    </citation>
    <scope>NUCLEOTIDE SEQUENCE [LARGE SCALE GENOMIC DNA]</scope>
</reference>
<organism evidence="6 7">
    <name type="scientific">Tetraparma gracilis</name>
    <dbReference type="NCBI Taxonomy" id="2962635"/>
    <lineage>
        <taxon>Eukaryota</taxon>
        <taxon>Sar</taxon>
        <taxon>Stramenopiles</taxon>
        <taxon>Ochrophyta</taxon>
        <taxon>Bolidophyceae</taxon>
        <taxon>Parmales</taxon>
        <taxon>Triparmaceae</taxon>
        <taxon>Tetraparma</taxon>
    </lineage>
</organism>
<feature type="compositionally biased region" description="Basic and acidic residues" evidence="4">
    <location>
        <begin position="378"/>
        <end position="392"/>
    </location>
</feature>
<keyword evidence="2 3" id="KW-0067">ATP-binding</keyword>
<feature type="compositionally biased region" description="Low complexity" evidence="4">
    <location>
        <begin position="418"/>
        <end position="441"/>
    </location>
</feature>
<dbReference type="EMBL" id="BRYB01000222">
    <property type="protein sequence ID" value="GMI25589.1"/>
    <property type="molecule type" value="Genomic_DNA"/>
</dbReference>
<keyword evidence="7" id="KW-1185">Reference proteome</keyword>
<evidence type="ECO:0000256" key="3">
    <source>
        <dbReference type="PROSITE-ProRule" id="PRU10141"/>
    </source>
</evidence>
<accession>A0ABQ6MG09</accession>
<comment type="caution">
    <text evidence="6">The sequence shown here is derived from an EMBL/GenBank/DDBJ whole genome shotgun (WGS) entry which is preliminary data.</text>
</comment>
<sequence length="524" mass="56015">MGIVGKGSYGVVCAARSEEDGGKVAIKKISPMCSDVWDAKHTLRELRLMRLMEHHPNVISLRDLTLVEAADELYIVMELMDADLHKIITSKQALSKPHMQVIVSQILRGVNALHDNDVFHRDLKPGNILVGRDCQIRITDFGLARSLPPSTANSATALDAEETPSAMTEYVVTRWYRCPELLLAPHCAYTSAVDLWSVGCIVAEMVGRAPLFPGRSYVHQVQLILDAIGTPPSDAEMGFEPRADAKAYLSRQQAKPGRPWPALLPGADPEVLDLIGCLLVFNPKKRQTAKEAMEHPYFDNQPALPCECEDKTPGGKNLQPPPAKVDFSFDHDNADLGVLREMIRGEVRIMEARNAAARSAAARAEADAPRSGAAGAEKASRERVKRQKELVRKQRAAAGSAARPRGDPGNPEDDVSPSSQGTETTAGTGAGGSAFSTPAGSPMEKVSAKAVLERKRSGRKLAGGAGADAIAVTPVDVKGGGRMVEIGGEGGGVVVKESPAAKKQLSRTRSRLQNAILQAGGGDE</sequence>
<evidence type="ECO:0000313" key="6">
    <source>
        <dbReference type="EMBL" id="GMI25589.1"/>
    </source>
</evidence>
<keyword evidence="1 3" id="KW-0547">Nucleotide-binding</keyword>
<evidence type="ECO:0000256" key="4">
    <source>
        <dbReference type="SAM" id="MobiDB-lite"/>
    </source>
</evidence>
<dbReference type="Pfam" id="PF00069">
    <property type="entry name" value="Pkinase"/>
    <property type="match status" value="1"/>
</dbReference>
<dbReference type="InterPro" id="IPR017441">
    <property type="entry name" value="Protein_kinase_ATP_BS"/>
</dbReference>
<protein>
    <recommendedName>
        <fullName evidence="5">Protein kinase domain-containing protein</fullName>
    </recommendedName>
</protein>
<dbReference type="PROSITE" id="PS50011">
    <property type="entry name" value="PROTEIN_KINASE_DOM"/>
    <property type="match status" value="1"/>
</dbReference>
<dbReference type="InterPro" id="IPR000719">
    <property type="entry name" value="Prot_kinase_dom"/>
</dbReference>
<dbReference type="Proteomes" id="UP001165060">
    <property type="component" value="Unassembled WGS sequence"/>
</dbReference>
<dbReference type="PANTHER" id="PTHR24055">
    <property type="entry name" value="MITOGEN-ACTIVATED PROTEIN KINASE"/>
    <property type="match status" value="1"/>
</dbReference>
<feature type="binding site" evidence="3">
    <location>
        <position position="28"/>
    </location>
    <ligand>
        <name>ATP</name>
        <dbReference type="ChEBI" id="CHEBI:30616"/>
    </ligand>
</feature>